<organism evidence="2 3">
    <name type="scientific">Psychrobacter luti</name>
    <dbReference type="NCBI Taxonomy" id="198481"/>
    <lineage>
        <taxon>Bacteria</taxon>
        <taxon>Pseudomonadati</taxon>
        <taxon>Pseudomonadota</taxon>
        <taxon>Gammaproteobacteria</taxon>
        <taxon>Moraxellales</taxon>
        <taxon>Moraxellaceae</taxon>
        <taxon>Psychrobacter</taxon>
    </lineage>
</organism>
<comment type="caution">
    <text evidence="2">The sequence shown here is derived from an EMBL/GenBank/DDBJ whole genome shotgun (WGS) entry which is preliminary data.</text>
</comment>
<dbReference type="EMBL" id="JACHXL010000003">
    <property type="protein sequence ID" value="MBB3107089.1"/>
    <property type="molecule type" value="Genomic_DNA"/>
</dbReference>
<dbReference type="Pfam" id="PF10985">
    <property type="entry name" value="DUF2805"/>
    <property type="match status" value="1"/>
</dbReference>
<evidence type="ECO:0000313" key="3">
    <source>
        <dbReference type="Proteomes" id="UP000588111"/>
    </source>
</evidence>
<gene>
    <name evidence="2" type="ORF">FHS24_001606</name>
</gene>
<dbReference type="Proteomes" id="UP000588111">
    <property type="component" value="Unassembled WGS sequence"/>
</dbReference>
<name>A0A839TD64_9GAMM</name>
<feature type="region of interest" description="Disordered" evidence="1">
    <location>
        <begin position="40"/>
        <end position="64"/>
    </location>
</feature>
<accession>A0A839TD64</accession>
<evidence type="ECO:0000256" key="1">
    <source>
        <dbReference type="SAM" id="MobiDB-lite"/>
    </source>
</evidence>
<proteinExistence type="predicted"/>
<dbReference type="AlphaFoldDB" id="A0A839TD64"/>
<sequence>MINSLTASVNAGANNTTHKAESLLTVMQADMAAAIKNKQQDNIAQKSNLKPAASNVKSSSVTTAKEPDAVQLSRVIEMAWEDRTPFEAIEQSYGLDETAVIKLMRQELKPSSFRLWRQRVTNRVTKHQAKRPFDVGRAYCKTQYKPR</sequence>
<dbReference type="NCBIfam" id="TIGR03643">
    <property type="entry name" value="TIGR03643 family protein"/>
    <property type="match status" value="1"/>
</dbReference>
<keyword evidence="3" id="KW-1185">Reference proteome</keyword>
<protein>
    <submittedName>
        <fullName evidence="2">Uncharacterized protein (TIGR03643 family)</fullName>
    </submittedName>
</protein>
<evidence type="ECO:0000313" key="2">
    <source>
        <dbReference type="EMBL" id="MBB3107089.1"/>
    </source>
</evidence>
<reference evidence="2 3" key="1">
    <citation type="submission" date="2020-08" db="EMBL/GenBank/DDBJ databases">
        <title>Genomic Encyclopedia of Type Strains, Phase III (KMG-III): the genomes of soil and plant-associated and newly described type strains.</title>
        <authorList>
            <person name="Whitman W."/>
        </authorList>
    </citation>
    <scope>NUCLEOTIDE SEQUENCE [LARGE SCALE GENOMIC DNA]</scope>
    <source>
        <strain evidence="2 3">CECT 5885</strain>
    </source>
</reference>
<dbReference type="InterPro" id="IPR019882">
    <property type="entry name" value="CHP03643"/>
</dbReference>